<keyword evidence="3" id="KW-1185">Reference proteome</keyword>
<comment type="caution">
    <text evidence="2">The sequence shown here is derived from an EMBL/GenBank/DDBJ whole genome shotgun (WGS) entry which is preliminary data.</text>
</comment>
<dbReference type="PATRIC" id="fig|68170.10.peg.7755"/>
<evidence type="ECO:0000256" key="1">
    <source>
        <dbReference type="SAM" id="Phobius"/>
    </source>
</evidence>
<dbReference type="AlphaFoldDB" id="A0A0F0GSH8"/>
<keyword evidence="1" id="KW-0812">Transmembrane</keyword>
<keyword evidence="1" id="KW-0472">Membrane</keyword>
<dbReference type="Proteomes" id="UP000033393">
    <property type="component" value="Unassembled WGS sequence"/>
</dbReference>
<gene>
    <name evidence="2" type="ORF">UK23_29590</name>
</gene>
<dbReference type="EMBL" id="JYJG01000248">
    <property type="protein sequence ID" value="KJK44378.1"/>
    <property type="molecule type" value="Genomic_DNA"/>
</dbReference>
<accession>A0A0F0GSH8</accession>
<dbReference type="OrthoDB" id="9989974at2"/>
<reference evidence="2 3" key="1">
    <citation type="submission" date="2015-02" db="EMBL/GenBank/DDBJ databases">
        <authorList>
            <person name="Ju K.-S."/>
            <person name="Doroghazi J.R."/>
            <person name="Metcalf W."/>
        </authorList>
    </citation>
    <scope>NUCLEOTIDE SEQUENCE [LARGE SCALE GENOMIC DNA]</scope>
    <source>
        <strain evidence="2 3">NRRL B-16140</strain>
    </source>
</reference>
<proteinExistence type="predicted"/>
<name>A0A0F0GSH8_LENAE</name>
<evidence type="ECO:0000313" key="2">
    <source>
        <dbReference type="EMBL" id="KJK44378.1"/>
    </source>
</evidence>
<dbReference type="RefSeq" id="WP_045314961.1">
    <property type="nucleotide sequence ID" value="NZ_JYJG01000248.1"/>
</dbReference>
<sequence>MPFDLASIAASAIVGGFSGVLFASWKIRKEESAKRRALARDRVQDAAGSVLTEAVAYQAGYGRRRVPAPSLWMPADYKWASMVIEASRGLGWLRKWLLQHRLRHLLGPLGYDLVTAKPAMEGDDLMAGVLAAVFKADPTEDPNGVPTGFLAVAMQEPRDSKEVTKLVRILKRVSRTRII</sequence>
<keyword evidence="1" id="KW-1133">Transmembrane helix</keyword>
<feature type="transmembrane region" description="Helical" evidence="1">
    <location>
        <begin position="6"/>
        <end position="25"/>
    </location>
</feature>
<protein>
    <submittedName>
        <fullName evidence="2">Uncharacterized protein</fullName>
    </submittedName>
</protein>
<evidence type="ECO:0000313" key="3">
    <source>
        <dbReference type="Proteomes" id="UP000033393"/>
    </source>
</evidence>
<organism evidence="2 3">
    <name type="scientific">Lentzea aerocolonigenes</name>
    <name type="common">Lechevalieria aerocolonigenes</name>
    <name type="synonym">Saccharothrix aerocolonigenes</name>
    <dbReference type="NCBI Taxonomy" id="68170"/>
    <lineage>
        <taxon>Bacteria</taxon>
        <taxon>Bacillati</taxon>
        <taxon>Actinomycetota</taxon>
        <taxon>Actinomycetes</taxon>
        <taxon>Pseudonocardiales</taxon>
        <taxon>Pseudonocardiaceae</taxon>
        <taxon>Lentzea</taxon>
    </lineage>
</organism>